<dbReference type="Proteomes" id="UP000814128">
    <property type="component" value="Unassembled WGS sequence"/>
</dbReference>
<keyword evidence="2" id="KW-1185">Reference proteome</keyword>
<accession>A0ACB8Q838</accession>
<proteinExistence type="predicted"/>
<sequence>MPDAFSFDLFANLDGLIRLFSFRSVRFVLLSSITTDEWMLRLGTVGEGTWWEGTWSEEDVLAIADGRGRSTGVRSGPLHQGHYTSRKHLKSFAQRLESTIVSGDLGLAGWDTSSASTDAELVLDPKATRPLRVPLRAMSPKEAARFAAEHLASIAKQVQPHGCRLFTSSPPASLPASSSSSKRPQLPSPPPPPRDRSPPSSPVRTDVDSSPPAKRQRIAREPTQPADPAARAEIEQLRRELTQARMREERKEREHRERERFLLAERSAGGSTDLLRSRSVVPAVTRRPGASLANPSQKARRYQAQQFADDSD</sequence>
<reference evidence="1" key="1">
    <citation type="submission" date="2021-02" db="EMBL/GenBank/DDBJ databases">
        <authorList>
            <consortium name="DOE Joint Genome Institute"/>
            <person name="Ahrendt S."/>
            <person name="Looney B.P."/>
            <person name="Miyauchi S."/>
            <person name="Morin E."/>
            <person name="Drula E."/>
            <person name="Courty P.E."/>
            <person name="Chicoki N."/>
            <person name="Fauchery L."/>
            <person name="Kohler A."/>
            <person name="Kuo A."/>
            <person name="Labutti K."/>
            <person name="Pangilinan J."/>
            <person name="Lipzen A."/>
            <person name="Riley R."/>
            <person name="Andreopoulos W."/>
            <person name="He G."/>
            <person name="Johnson J."/>
            <person name="Barry K.W."/>
            <person name="Grigoriev I.V."/>
            <person name="Nagy L."/>
            <person name="Hibbett D."/>
            <person name="Henrissat B."/>
            <person name="Matheny P.B."/>
            <person name="Labbe J."/>
            <person name="Martin F."/>
        </authorList>
    </citation>
    <scope>NUCLEOTIDE SEQUENCE</scope>
    <source>
        <strain evidence="1">EC-137</strain>
    </source>
</reference>
<evidence type="ECO:0000313" key="2">
    <source>
        <dbReference type="Proteomes" id="UP000814128"/>
    </source>
</evidence>
<organism evidence="1 2">
    <name type="scientific">Vararia minispora EC-137</name>
    <dbReference type="NCBI Taxonomy" id="1314806"/>
    <lineage>
        <taxon>Eukaryota</taxon>
        <taxon>Fungi</taxon>
        <taxon>Dikarya</taxon>
        <taxon>Basidiomycota</taxon>
        <taxon>Agaricomycotina</taxon>
        <taxon>Agaricomycetes</taxon>
        <taxon>Russulales</taxon>
        <taxon>Lachnocladiaceae</taxon>
        <taxon>Vararia</taxon>
    </lineage>
</organism>
<comment type="caution">
    <text evidence="1">The sequence shown here is derived from an EMBL/GenBank/DDBJ whole genome shotgun (WGS) entry which is preliminary data.</text>
</comment>
<evidence type="ECO:0000313" key="1">
    <source>
        <dbReference type="EMBL" id="KAI0027893.1"/>
    </source>
</evidence>
<protein>
    <submittedName>
        <fullName evidence="1">Uncharacterized protein</fullName>
    </submittedName>
</protein>
<dbReference type="EMBL" id="MU273823">
    <property type="protein sequence ID" value="KAI0027893.1"/>
    <property type="molecule type" value="Genomic_DNA"/>
</dbReference>
<reference evidence="1" key="2">
    <citation type="journal article" date="2022" name="New Phytol.">
        <title>Evolutionary transition to the ectomycorrhizal habit in the genomes of a hyperdiverse lineage of mushroom-forming fungi.</title>
        <authorList>
            <person name="Looney B."/>
            <person name="Miyauchi S."/>
            <person name="Morin E."/>
            <person name="Drula E."/>
            <person name="Courty P.E."/>
            <person name="Kohler A."/>
            <person name="Kuo A."/>
            <person name="LaButti K."/>
            <person name="Pangilinan J."/>
            <person name="Lipzen A."/>
            <person name="Riley R."/>
            <person name="Andreopoulos W."/>
            <person name="He G."/>
            <person name="Johnson J."/>
            <person name="Nolan M."/>
            <person name="Tritt A."/>
            <person name="Barry K.W."/>
            <person name="Grigoriev I.V."/>
            <person name="Nagy L.G."/>
            <person name="Hibbett D."/>
            <person name="Henrissat B."/>
            <person name="Matheny P.B."/>
            <person name="Labbe J."/>
            <person name="Martin F.M."/>
        </authorList>
    </citation>
    <scope>NUCLEOTIDE SEQUENCE</scope>
    <source>
        <strain evidence="1">EC-137</strain>
    </source>
</reference>
<name>A0ACB8Q838_9AGAM</name>
<gene>
    <name evidence="1" type="ORF">K488DRAFT_90338</name>
</gene>